<keyword evidence="10" id="KW-1185">Reference proteome</keyword>
<evidence type="ECO:0000313" key="9">
    <source>
        <dbReference type="EMBL" id="ATY85971.1"/>
    </source>
</evidence>
<dbReference type="HAMAP" id="MF_01456">
    <property type="entry name" value="NDH1_NuoK"/>
    <property type="match status" value="1"/>
</dbReference>
<dbReference type="GO" id="GO:0030964">
    <property type="term" value="C:NADH dehydrogenase complex"/>
    <property type="evidence" value="ECO:0007669"/>
    <property type="project" value="TreeGrafter"/>
</dbReference>
<dbReference type="Gene3D" id="1.10.287.3510">
    <property type="match status" value="1"/>
</dbReference>
<dbReference type="InterPro" id="IPR039428">
    <property type="entry name" value="NUOK/Mnh_C1-like"/>
</dbReference>
<dbReference type="RefSeq" id="WP_100668722.1">
    <property type="nucleotide sequence ID" value="NZ_CP024955.1"/>
</dbReference>
<dbReference type="FunFam" id="1.10.287.3510:FF:000001">
    <property type="entry name" value="NADH-quinone oxidoreductase subunit K"/>
    <property type="match status" value="1"/>
</dbReference>
<dbReference type="PANTHER" id="PTHR11434">
    <property type="entry name" value="NADH-UBIQUINONE OXIDOREDUCTASE SUBUNIT ND4L"/>
    <property type="match status" value="1"/>
</dbReference>
<dbReference type="Pfam" id="PF00420">
    <property type="entry name" value="Oxidored_q2"/>
    <property type="match status" value="1"/>
</dbReference>
<feature type="transmembrane region" description="Helical" evidence="8">
    <location>
        <begin position="6"/>
        <end position="23"/>
    </location>
</feature>
<dbReference type="EC" id="7.1.1.-" evidence="8"/>
<comment type="subunit">
    <text evidence="8">NDH-1 is composed of 14 different subunits. Subunits NuoA, H, J, K, L, M, N constitute the membrane sector of the complex.</text>
</comment>
<organism evidence="9 10">
    <name type="scientific">Kyrpidia spormannii</name>
    <dbReference type="NCBI Taxonomy" id="2055160"/>
    <lineage>
        <taxon>Bacteria</taxon>
        <taxon>Bacillati</taxon>
        <taxon>Bacillota</taxon>
        <taxon>Bacilli</taxon>
        <taxon>Bacillales</taxon>
        <taxon>Alicyclobacillaceae</taxon>
        <taxon>Kyrpidia</taxon>
    </lineage>
</organism>
<accession>A0A2K8N9E4</accession>
<evidence type="ECO:0000256" key="3">
    <source>
        <dbReference type="ARBA" id="ARBA00022448"/>
    </source>
</evidence>
<evidence type="ECO:0000256" key="2">
    <source>
        <dbReference type="ARBA" id="ARBA00010519"/>
    </source>
</evidence>
<dbReference type="NCBIfam" id="NF004320">
    <property type="entry name" value="PRK05715.1-2"/>
    <property type="match status" value="1"/>
</dbReference>
<keyword evidence="3 8" id="KW-0813">Transport</keyword>
<dbReference type="KEGG" id="kyr:CVV65_14425"/>
<evidence type="ECO:0000256" key="7">
    <source>
        <dbReference type="ARBA" id="ARBA00023136"/>
    </source>
</evidence>
<keyword evidence="4 8" id="KW-0812">Transmembrane</keyword>
<evidence type="ECO:0000313" key="10">
    <source>
        <dbReference type="Proteomes" id="UP000231932"/>
    </source>
</evidence>
<dbReference type="GO" id="GO:0048038">
    <property type="term" value="F:quinone binding"/>
    <property type="evidence" value="ECO:0007669"/>
    <property type="project" value="UniProtKB-KW"/>
</dbReference>
<dbReference type="InterPro" id="IPR001133">
    <property type="entry name" value="NADH_UbQ_OxRdtase_chain4L/K"/>
</dbReference>
<dbReference type="GO" id="GO:0050136">
    <property type="term" value="F:NADH dehydrogenase (quinone) (non-electrogenic) activity"/>
    <property type="evidence" value="ECO:0007669"/>
    <property type="project" value="UniProtKB-UniRule"/>
</dbReference>
<keyword evidence="6 8" id="KW-1133">Transmembrane helix</keyword>
<comment type="subcellular location">
    <subcellularLocation>
        <location evidence="8">Cell membrane</location>
        <topology evidence="8">Multi-pass membrane protein</topology>
    </subcellularLocation>
    <subcellularLocation>
        <location evidence="1">Membrane</location>
        <topology evidence="1">Multi-pass membrane protein</topology>
    </subcellularLocation>
</comment>
<reference evidence="10" key="1">
    <citation type="submission" date="2017-11" db="EMBL/GenBank/DDBJ databases">
        <title>Complete Genome Sequence of Kyrpidia sp. Strain EA-1, a thermophilic, hydrogen-oxidizing Bacterium, isolated from the Azores.</title>
        <authorList>
            <person name="Reiner J.E."/>
            <person name="Lapp C.J."/>
            <person name="Bunk B."/>
            <person name="Gescher J."/>
        </authorList>
    </citation>
    <scope>NUCLEOTIDE SEQUENCE [LARGE SCALE GENOMIC DNA]</scope>
    <source>
        <strain evidence="10">EA-1</strain>
    </source>
</reference>
<dbReference type="GO" id="GO:0005886">
    <property type="term" value="C:plasma membrane"/>
    <property type="evidence" value="ECO:0007669"/>
    <property type="project" value="UniProtKB-SubCell"/>
</dbReference>
<dbReference type="AlphaFoldDB" id="A0A2K8N9E4"/>
<keyword evidence="7 8" id="KW-0472">Membrane</keyword>
<protein>
    <recommendedName>
        <fullName evidence="8">NADH-quinone oxidoreductase subunit K</fullName>
        <ecNumber evidence="8">7.1.1.-</ecNumber>
    </recommendedName>
    <alternativeName>
        <fullName evidence="8">NADH dehydrogenase I subunit K</fullName>
    </alternativeName>
    <alternativeName>
        <fullName evidence="8">NDH-1 subunit K</fullName>
    </alternativeName>
</protein>
<keyword evidence="8" id="KW-0520">NAD</keyword>
<feature type="transmembrane region" description="Helical" evidence="8">
    <location>
        <begin position="30"/>
        <end position="53"/>
    </location>
</feature>
<keyword evidence="8" id="KW-1278">Translocase</keyword>
<dbReference type="EMBL" id="CP024955">
    <property type="protein sequence ID" value="ATY85971.1"/>
    <property type="molecule type" value="Genomic_DNA"/>
</dbReference>
<evidence type="ECO:0000256" key="6">
    <source>
        <dbReference type="ARBA" id="ARBA00022989"/>
    </source>
</evidence>
<evidence type="ECO:0000256" key="4">
    <source>
        <dbReference type="ARBA" id="ARBA00022692"/>
    </source>
</evidence>
<feature type="transmembrane region" description="Helical" evidence="8">
    <location>
        <begin position="73"/>
        <end position="96"/>
    </location>
</feature>
<keyword evidence="5 8" id="KW-0874">Quinone</keyword>
<proteinExistence type="inferred from homology"/>
<comment type="similarity">
    <text evidence="2 8">Belongs to the complex I subunit 4L family.</text>
</comment>
<gene>
    <name evidence="8" type="primary">nuoK</name>
    <name evidence="9" type="ORF">CVV65_14425</name>
</gene>
<comment type="function">
    <text evidence="8">NDH-1 shuttles electrons from NADH, via FMN and iron-sulfur (Fe-S) centers, to quinones in the respiratory chain. The immediate electron acceptor for the enzyme in this species is believed to be a menaquinone. Couples the redox reaction to proton translocation (for every two electrons transferred, four hydrogen ions are translocated across the cytoplasmic membrane), and thus conserves the redox energy in a proton gradient.</text>
</comment>
<evidence type="ECO:0000256" key="8">
    <source>
        <dbReference type="HAMAP-Rule" id="MF_01456"/>
    </source>
</evidence>
<dbReference type="PANTHER" id="PTHR11434:SF16">
    <property type="entry name" value="NADH-UBIQUINONE OXIDOREDUCTASE CHAIN 4L"/>
    <property type="match status" value="1"/>
</dbReference>
<evidence type="ECO:0000256" key="1">
    <source>
        <dbReference type="ARBA" id="ARBA00004141"/>
    </source>
</evidence>
<dbReference type="Proteomes" id="UP000231932">
    <property type="component" value="Chromosome"/>
</dbReference>
<sequence>MIGLQDYLLLAALLFALGLYGALTRRNTVIVLLSIELMLGAANLNLAALGSFLHGGGSPAAEALSGNAASQLFALFNIAIAAAEVAVGVAILIALYRLRESVEVDTFDSLKDGP</sequence>
<name>A0A2K8N9E4_9BACL</name>
<evidence type="ECO:0000256" key="5">
    <source>
        <dbReference type="ARBA" id="ARBA00022719"/>
    </source>
</evidence>
<dbReference type="GO" id="GO:0042773">
    <property type="term" value="P:ATP synthesis coupled electron transport"/>
    <property type="evidence" value="ECO:0007669"/>
    <property type="project" value="InterPro"/>
</dbReference>
<comment type="catalytic activity">
    <reaction evidence="8">
        <text>a quinone + NADH + 5 H(+)(in) = a quinol + NAD(+) + 4 H(+)(out)</text>
        <dbReference type="Rhea" id="RHEA:57888"/>
        <dbReference type="ChEBI" id="CHEBI:15378"/>
        <dbReference type="ChEBI" id="CHEBI:24646"/>
        <dbReference type="ChEBI" id="CHEBI:57540"/>
        <dbReference type="ChEBI" id="CHEBI:57945"/>
        <dbReference type="ChEBI" id="CHEBI:132124"/>
    </reaction>
</comment>
<keyword evidence="8" id="KW-1003">Cell membrane</keyword>